<evidence type="ECO:0000313" key="4">
    <source>
        <dbReference type="Proteomes" id="UP000286045"/>
    </source>
</evidence>
<dbReference type="STRING" id="363999.A0A439DEY2"/>
<dbReference type="Proteomes" id="UP000286045">
    <property type="component" value="Unassembled WGS sequence"/>
</dbReference>
<dbReference type="InterPro" id="IPR023631">
    <property type="entry name" value="Amidase_dom"/>
</dbReference>
<name>A0A439DEY2_9PEZI</name>
<dbReference type="InterPro" id="IPR058329">
    <property type="entry name" value="Arp1_N"/>
</dbReference>
<evidence type="ECO:0000259" key="2">
    <source>
        <dbReference type="Pfam" id="PF26053"/>
    </source>
</evidence>
<gene>
    <name evidence="3" type="ORF">EKO27_g2131</name>
</gene>
<dbReference type="PANTHER" id="PTHR46310">
    <property type="entry name" value="AMIDASE 1"/>
    <property type="match status" value="1"/>
</dbReference>
<dbReference type="AlphaFoldDB" id="A0A439DEY2"/>
<accession>A0A439DEY2</accession>
<proteinExistence type="predicted"/>
<evidence type="ECO:0000259" key="1">
    <source>
        <dbReference type="Pfam" id="PF01425"/>
    </source>
</evidence>
<keyword evidence="4" id="KW-1185">Reference proteome</keyword>
<protein>
    <submittedName>
        <fullName evidence="3">Uncharacterized protein</fullName>
    </submittedName>
</protein>
<dbReference type="EMBL" id="RYZI01000037">
    <property type="protein sequence ID" value="RWA12967.1"/>
    <property type="molecule type" value="Genomic_DNA"/>
</dbReference>
<comment type="caution">
    <text evidence="3">The sequence shown here is derived from an EMBL/GenBank/DDBJ whole genome shotgun (WGS) entry which is preliminary data.</text>
</comment>
<dbReference type="InterPro" id="IPR036928">
    <property type="entry name" value="AS_sf"/>
</dbReference>
<dbReference type="Gene3D" id="3.90.1300.10">
    <property type="entry name" value="Amidase signature (AS) domain"/>
    <property type="match status" value="1"/>
</dbReference>
<dbReference type="PANTHER" id="PTHR46310:SF7">
    <property type="entry name" value="AMIDASE 1"/>
    <property type="match status" value="1"/>
</dbReference>
<dbReference type="SUPFAM" id="SSF75304">
    <property type="entry name" value="Amidase signature (AS) enzymes"/>
    <property type="match status" value="1"/>
</dbReference>
<dbReference type="Pfam" id="PF01425">
    <property type="entry name" value="Amidase"/>
    <property type="match status" value="1"/>
</dbReference>
<sequence>MLFSLDFCEIIPKENPRDVKSPSTISSAVTLPSGHYYFIHNTSLPLRIKDISGIQPATVINTNGSVPSLKSAIDRFTETDDVFNPDFLSFVVLVFTNGQLQLSKPTYEYLTSQGTCKVALVDYSSWANGFLNEGPYFATNDGLFRTWKLLPDTHGAFVSSLVQDEHRVIGYLNAACADAAPNLTIAVPSRLYYPLSPDFPLNGLRVAIKDNIDIAGAKTFGSCKSYGELYGISRTTAPAVQRLLDLGAIIVGKTGMSQFADAESPTCDFVDFHAPFNPRGDGNRSAGGSSYGSGAAAAAYDWLDFTVGTDTGGSCRVPAANNCIFGLRPSRGAMTVDGTLIIHRDLDTVGLLSRDMNILVRVAVPFYRLPSRAMLPAPPKFIYPLHLFPLQGIEVQQMFNRVAQAIEFTLGVKKEAIDFRQAWKRWRPIEDRSFDEYFASTLFQHVVWGEYHERAKFREEYEFTFQRYPMVNPLARHRWYSGAKMTDKEFEQSLSERQEYQSFIESIFGENTFMLTPFLYMEPEPRDVYQPAPNERRLQETGWGLRQAFQASMAGQPEIVFPIGLRPTLSNISQVQEKYGIIASIIGTRGRDLDVLELTCSVLDQLKIPRAVLTGRVPFEASQGPLKSTGFL</sequence>
<dbReference type="Pfam" id="PF26053">
    <property type="entry name" value="DUF8016"/>
    <property type="match status" value="1"/>
</dbReference>
<feature type="domain" description="Scytalone dehydratase-like protein Arp1 N-terminal" evidence="2">
    <location>
        <begin position="52"/>
        <end position="138"/>
    </location>
</feature>
<reference evidence="3 4" key="1">
    <citation type="submission" date="2018-12" db="EMBL/GenBank/DDBJ databases">
        <title>Draft genome sequence of Xylaria grammica IHI A82.</title>
        <authorList>
            <person name="Buettner E."/>
            <person name="Kellner H."/>
        </authorList>
    </citation>
    <scope>NUCLEOTIDE SEQUENCE [LARGE SCALE GENOMIC DNA]</scope>
    <source>
        <strain evidence="3 4">IHI A82</strain>
    </source>
</reference>
<organism evidence="3 4">
    <name type="scientific">Xylaria grammica</name>
    <dbReference type="NCBI Taxonomy" id="363999"/>
    <lineage>
        <taxon>Eukaryota</taxon>
        <taxon>Fungi</taxon>
        <taxon>Dikarya</taxon>
        <taxon>Ascomycota</taxon>
        <taxon>Pezizomycotina</taxon>
        <taxon>Sordariomycetes</taxon>
        <taxon>Xylariomycetidae</taxon>
        <taxon>Xylariales</taxon>
        <taxon>Xylariaceae</taxon>
        <taxon>Xylaria</taxon>
    </lineage>
</organism>
<evidence type="ECO:0000313" key="3">
    <source>
        <dbReference type="EMBL" id="RWA12967.1"/>
    </source>
</evidence>
<feature type="domain" description="Amidase" evidence="1">
    <location>
        <begin position="196"/>
        <end position="357"/>
    </location>
</feature>